<protein>
    <recommendedName>
        <fullName evidence="6">Calcineurin-like phosphoesterase domain-containing protein</fullName>
    </recommendedName>
</protein>
<gene>
    <name evidence="4" type="ORF">ACO22_05839</name>
</gene>
<sequence>MSLQTSLRQLLSILLPISITSLTYLYLYPIFCGCNFPPPASSPSSPPAILNTLRQHINIPLDPSHYTQIAPFRLLVLADPQLEGDTSLPNANDSLLNRLTTYREAVVSTDTWTDFLSAIRGSLLDTLLVDIPFAFSGARKRLDLFGNDFYLAHIYRSLHWWTKPTHVTVLGDLMGSQWVTDGEFEWRAWRFWNRVFGAGVRVDDEITVTGGEGVHGRDVKVEEVLLDSGSVRANSAVEAWKNRIINVAGNHDVGYAGDISEARMERFDRVFGRANWDIRFRYPAARDNLTTSPHGAGTITTTTSAAPTSPTDELSPSPSSTTTPSIHLVVLNSLILDTPALSPSIQSHTYDFLNDVIQQRSQPVEDRSSFTLLLTHLPLHKHQGVCFDGPFFSFYDNDDEKPPEGQGPRFKAGGLREQNHLSPHASQMGILQGLFGLSGDSNAPAKGKGRNGLVLTGHDHVGCDVLHFVNRSVTQDGAEGVLSPGWSWEAKRYPRHKSHSLPSLEEEEDDTPSIREVTLRSMMGEFGGNAGFLSLWFDSDPSVEEWRYEISTCRLGVQHIWWTIHVVGAVTAILVIISGVLSVWGWLVSSSPGGAVTESTAKGWKSGGAGLKKTSRGLLYRIITEWRHVGSRKNGRKKERTGKGGKAREEKE</sequence>
<reference evidence="4 5" key="1">
    <citation type="submission" date="2016-06" db="EMBL/GenBank/DDBJ databases">
        <authorList>
            <person name="Kjaerup R.B."/>
            <person name="Dalgaard T.S."/>
            <person name="Juul-Madsen H.R."/>
        </authorList>
    </citation>
    <scope>NUCLEOTIDE SEQUENCE [LARGE SCALE GENOMIC DNA]</scope>
    <source>
        <strain evidence="4 5">Pb300</strain>
    </source>
</reference>
<evidence type="ECO:0000313" key="4">
    <source>
        <dbReference type="EMBL" id="ODH20593.1"/>
    </source>
</evidence>
<dbReference type="PANTHER" id="PTHR13315:SF1">
    <property type="entry name" value="PROTEIN TED1"/>
    <property type="match status" value="1"/>
</dbReference>
<proteinExistence type="predicted"/>
<comment type="caution">
    <text evidence="4">The sequence shown here is derived from an EMBL/GenBank/DDBJ whole genome shotgun (WGS) entry which is preliminary data.</text>
</comment>
<evidence type="ECO:0000256" key="2">
    <source>
        <dbReference type="SAM" id="MobiDB-lite"/>
    </source>
</evidence>
<dbReference type="AlphaFoldDB" id="A0A1D2J9B0"/>
<dbReference type="GO" id="GO:0005783">
    <property type="term" value="C:endoplasmic reticulum"/>
    <property type="evidence" value="ECO:0007669"/>
    <property type="project" value="TreeGrafter"/>
</dbReference>
<feature type="compositionally biased region" description="Low complexity" evidence="2">
    <location>
        <begin position="290"/>
        <end position="322"/>
    </location>
</feature>
<dbReference type="VEuPathDB" id="FungiDB:PADG_04448"/>
<dbReference type="Proteomes" id="UP000242814">
    <property type="component" value="Unassembled WGS sequence"/>
</dbReference>
<evidence type="ECO:0008006" key="6">
    <source>
        <dbReference type="Google" id="ProtNLM"/>
    </source>
</evidence>
<organism evidence="4 5">
    <name type="scientific">Paracoccidioides brasiliensis</name>
    <dbReference type="NCBI Taxonomy" id="121759"/>
    <lineage>
        <taxon>Eukaryota</taxon>
        <taxon>Fungi</taxon>
        <taxon>Dikarya</taxon>
        <taxon>Ascomycota</taxon>
        <taxon>Pezizomycotina</taxon>
        <taxon>Eurotiomycetes</taxon>
        <taxon>Eurotiomycetidae</taxon>
        <taxon>Onygenales</taxon>
        <taxon>Ajellomycetaceae</taxon>
        <taxon>Paracoccidioides</taxon>
    </lineage>
</organism>
<dbReference type="InterPro" id="IPR029052">
    <property type="entry name" value="Metallo-depent_PP-like"/>
</dbReference>
<dbReference type="EMBL" id="LZYO01000278">
    <property type="protein sequence ID" value="ODH20593.1"/>
    <property type="molecule type" value="Genomic_DNA"/>
</dbReference>
<evidence type="ECO:0000256" key="1">
    <source>
        <dbReference type="ARBA" id="ARBA00023136"/>
    </source>
</evidence>
<feature type="region of interest" description="Disordered" evidence="2">
    <location>
        <begin position="630"/>
        <end position="652"/>
    </location>
</feature>
<accession>A0A1D2J9B0</accession>
<dbReference type="PANTHER" id="PTHR13315">
    <property type="entry name" value="METALLO PHOSPHOESTERASE RELATED"/>
    <property type="match status" value="1"/>
</dbReference>
<dbReference type="VEuPathDB" id="FungiDB:PABG_01040"/>
<keyword evidence="3" id="KW-1133">Transmembrane helix</keyword>
<dbReference type="GO" id="GO:0016020">
    <property type="term" value="C:membrane"/>
    <property type="evidence" value="ECO:0007669"/>
    <property type="project" value="GOC"/>
</dbReference>
<feature type="region of interest" description="Disordered" evidence="2">
    <location>
        <begin position="289"/>
        <end position="322"/>
    </location>
</feature>
<keyword evidence="1 3" id="KW-0472">Membrane</keyword>
<dbReference type="InterPro" id="IPR033308">
    <property type="entry name" value="PGAP5/Cdc1/Ted1"/>
</dbReference>
<feature type="transmembrane region" description="Helical" evidence="3">
    <location>
        <begin position="560"/>
        <end position="587"/>
    </location>
</feature>
<dbReference type="SUPFAM" id="SSF56300">
    <property type="entry name" value="Metallo-dependent phosphatases"/>
    <property type="match status" value="1"/>
</dbReference>
<dbReference type="GO" id="GO:0006506">
    <property type="term" value="P:GPI anchor biosynthetic process"/>
    <property type="evidence" value="ECO:0007669"/>
    <property type="project" value="InterPro"/>
</dbReference>
<evidence type="ECO:0000256" key="3">
    <source>
        <dbReference type="SAM" id="Phobius"/>
    </source>
</evidence>
<keyword evidence="3" id="KW-0812">Transmembrane</keyword>
<name>A0A1D2J9B0_PARBR</name>
<feature type="compositionally biased region" description="Basic residues" evidence="2">
    <location>
        <begin position="630"/>
        <end position="645"/>
    </location>
</feature>
<evidence type="ECO:0000313" key="5">
    <source>
        <dbReference type="Proteomes" id="UP000242814"/>
    </source>
</evidence>